<gene>
    <name evidence="7" type="ORF">ACFOW3_05945</name>
</gene>
<accession>A0ABV8D7M1</accession>
<name>A0ABV8D7M1_9BURK</name>
<comment type="similarity">
    <text evidence="2">Belongs to the methyl-accepting chemotaxis (MCP) protein family.</text>
</comment>
<dbReference type="CDD" id="cd06225">
    <property type="entry name" value="HAMP"/>
    <property type="match status" value="1"/>
</dbReference>
<dbReference type="SUPFAM" id="SSF58104">
    <property type="entry name" value="Methyl-accepting chemotaxis protein (MCP) signaling domain"/>
    <property type="match status" value="1"/>
</dbReference>
<dbReference type="InterPro" id="IPR003660">
    <property type="entry name" value="HAMP_dom"/>
</dbReference>
<evidence type="ECO:0000313" key="8">
    <source>
        <dbReference type="Proteomes" id="UP001595693"/>
    </source>
</evidence>
<evidence type="ECO:0000313" key="7">
    <source>
        <dbReference type="EMBL" id="MFC3934162.1"/>
    </source>
</evidence>
<evidence type="ECO:0000259" key="6">
    <source>
        <dbReference type="PROSITE" id="PS50885"/>
    </source>
</evidence>
<dbReference type="CDD" id="cd11386">
    <property type="entry name" value="MCP_signal"/>
    <property type="match status" value="1"/>
</dbReference>
<evidence type="ECO:0000259" key="5">
    <source>
        <dbReference type="PROSITE" id="PS50111"/>
    </source>
</evidence>
<comment type="caution">
    <text evidence="7">The sequence shown here is derived from an EMBL/GenBank/DDBJ whole genome shotgun (WGS) entry which is preliminary data.</text>
</comment>
<dbReference type="PANTHER" id="PTHR43531">
    <property type="entry name" value="PROTEIN ICFG"/>
    <property type="match status" value="1"/>
</dbReference>
<dbReference type="RefSeq" id="WP_055394154.1">
    <property type="nucleotide sequence ID" value="NZ_JAMXAX010000038.1"/>
</dbReference>
<dbReference type="InterPro" id="IPR004089">
    <property type="entry name" value="MCPsignal_dom"/>
</dbReference>
<feature type="domain" description="Methyl-accepting transducer" evidence="5">
    <location>
        <begin position="290"/>
        <end position="519"/>
    </location>
</feature>
<dbReference type="PANTHER" id="PTHR43531:SF14">
    <property type="entry name" value="METHYL-ACCEPTING CHEMOTAXIS PROTEIN I-RELATED"/>
    <property type="match status" value="1"/>
</dbReference>
<reference evidence="8" key="1">
    <citation type="journal article" date="2019" name="Int. J. Syst. Evol. Microbiol.">
        <title>The Global Catalogue of Microorganisms (GCM) 10K type strain sequencing project: providing services to taxonomists for standard genome sequencing and annotation.</title>
        <authorList>
            <consortium name="The Broad Institute Genomics Platform"/>
            <consortium name="The Broad Institute Genome Sequencing Center for Infectious Disease"/>
            <person name="Wu L."/>
            <person name="Ma J."/>
        </authorList>
    </citation>
    <scope>NUCLEOTIDE SEQUENCE [LARGE SCALE GENOMIC DNA]</scope>
    <source>
        <strain evidence="8">CCUG 2113</strain>
    </source>
</reference>
<dbReference type="Proteomes" id="UP001595693">
    <property type="component" value="Unassembled WGS sequence"/>
</dbReference>
<dbReference type="PROSITE" id="PS50111">
    <property type="entry name" value="CHEMOTAXIS_TRANSDUC_2"/>
    <property type="match status" value="1"/>
</dbReference>
<protein>
    <submittedName>
        <fullName evidence="7">Methyl-accepting chemotaxis protein</fullName>
    </submittedName>
</protein>
<dbReference type="PRINTS" id="PR00260">
    <property type="entry name" value="CHEMTRNSDUCR"/>
</dbReference>
<keyword evidence="8" id="KW-1185">Reference proteome</keyword>
<dbReference type="InterPro" id="IPR024478">
    <property type="entry name" value="HlyB_4HB_MCP"/>
</dbReference>
<dbReference type="InterPro" id="IPR047347">
    <property type="entry name" value="YvaQ-like_sensor"/>
</dbReference>
<sequence>MFDLLLLLHPKHKVKTMNIRNLKIGVRLGAGFAVLLLMLAAGAALGLNRMATIRAHMEEITTVNNVQAGLATTMRVSVLDRMIALRNLVLLHEVVDIKAEVEHIQKQAAIYAQAEQKLTSMFASGPKTTVDQHALLGQVKEAASAAAPLIAKVVELGFADRAEEAAKVLIKDLPPSQFKWQNGLSGLIDLEHRLSNDYVADANRDYEIAQVTMLTLTVLAILLGIAIAWTITRGITRPINEAVRVARTVAAGDLTSQIVATQTDETGQLMQALREMNDSLLKIVGQVRNGADSMATASSQIAAGNQDLSSRTEQQASSLQQTAASMEELTSTVRHNADNALQANQLAGQASSVAVHGGAVVAQVVVTMGSINASSRKIVDIIGVIDGIAFQTNILALNAAVEAARAGEQGRGFAVVASEVRALAQRSADAAKEIKHLIDDSVSKVERGSSQVSAAGKTMEEIVASVRRVTDIMAEIAAASQVQTLGIEQINQAVVQMDQVTQQNAALVEESAAAADSLQGQASQLLQSVGVFKLNQST</sequence>
<keyword evidence="1" id="KW-0488">Methylation</keyword>
<dbReference type="Pfam" id="PF12729">
    <property type="entry name" value="4HB_MCP_1"/>
    <property type="match status" value="1"/>
</dbReference>
<evidence type="ECO:0000256" key="2">
    <source>
        <dbReference type="ARBA" id="ARBA00029447"/>
    </source>
</evidence>
<feature type="transmembrane region" description="Helical" evidence="4">
    <location>
        <begin position="211"/>
        <end position="231"/>
    </location>
</feature>
<dbReference type="InterPro" id="IPR004090">
    <property type="entry name" value="Chemotax_Me-accpt_rcpt"/>
</dbReference>
<feature type="domain" description="HAMP" evidence="6">
    <location>
        <begin position="233"/>
        <end position="285"/>
    </location>
</feature>
<organism evidence="7 8">
    <name type="scientific">Acidovorax facilis</name>
    <dbReference type="NCBI Taxonomy" id="12917"/>
    <lineage>
        <taxon>Bacteria</taxon>
        <taxon>Pseudomonadati</taxon>
        <taxon>Pseudomonadota</taxon>
        <taxon>Betaproteobacteria</taxon>
        <taxon>Burkholderiales</taxon>
        <taxon>Comamonadaceae</taxon>
        <taxon>Acidovorax</taxon>
    </lineage>
</organism>
<dbReference type="SMART" id="SM00304">
    <property type="entry name" value="HAMP"/>
    <property type="match status" value="1"/>
</dbReference>
<keyword evidence="4" id="KW-0472">Membrane</keyword>
<dbReference type="InterPro" id="IPR051310">
    <property type="entry name" value="MCP_chemotaxis"/>
</dbReference>
<dbReference type="PROSITE" id="PS50885">
    <property type="entry name" value="HAMP"/>
    <property type="match status" value="1"/>
</dbReference>
<proteinExistence type="inferred from homology"/>
<dbReference type="Pfam" id="PF00672">
    <property type="entry name" value="HAMP"/>
    <property type="match status" value="1"/>
</dbReference>
<keyword evidence="4" id="KW-0812">Transmembrane</keyword>
<evidence type="ECO:0000256" key="4">
    <source>
        <dbReference type="SAM" id="Phobius"/>
    </source>
</evidence>
<keyword evidence="4" id="KW-1133">Transmembrane helix</keyword>
<dbReference type="Gene3D" id="1.10.287.950">
    <property type="entry name" value="Methyl-accepting chemotaxis protein"/>
    <property type="match status" value="1"/>
</dbReference>
<feature type="transmembrane region" description="Helical" evidence="4">
    <location>
        <begin position="24"/>
        <end position="47"/>
    </location>
</feature>
<dbReference type="Pfam" id="PF00015">
    <property type="entry name" value="MCPsignal"/>
    <property type="match status" value="1"/>
</dbReference>
<dbReference type="EMBL" id="JBHSAJ010000013">
    <property type="protein sequence ID" value="MFC3934162.1"/>
    <property type="molecule type" value="Genomic_DNA"/>
</dbReference>
<keyword evidence="3" id="KW-0807">Transducer</keyword>
<evidence type="ECO:0000256" key="1">
    <source>
        <dbReference type="ARBA" id="ARBA00022481"/>
    </source>
</evidence>
<dbReference type="CDD" id="cd19411">
    <property type="entry name" value="MCP2201-like_sensor"/>
    <property type="match status" value="1"/>
</dbReference>
<dbReference type="SMART" id="SM00283">
    <property type="entry name" value="MA"/>
    <property type="match status" value="1"/>
</dbReference>
<evidence type="ECO:0000256" key="3">
    <source>
        <dbReference type="PROSITE-ProRule" id="PRU00284"/>
    </source>
</evidence>